<dbReference type="EMBL" id="JACSEA010000020">
    <property type="protein sequence ID" value="KAF7381651.1"/>
    <property type="molecule type" value="Genomic_DNA"/>
</dbReference>
<sequence length="76" mass="8772">MVARFSRVRTCGTVQRVKRVVPVEILRVHVRRLDNLVDFTCASGCRVKKGDEERYDNGSSYKKKTTLQENLETCPK</sequence>
<name>A0A834J445_VESVU</name>
<organism evidence="1 2">
    <name type="scientific">Vespula vulgaris</name>
    <name type="common">Yellow jacket</name>
    <name type="synonym">Wasp</name>
    <dbReference type="NCBI Taxonomy" id="7454"/>
    <lineage>
        <taxon>Eukaryota</taxon>
        <taxon>Metazoa</taxon>
        <taxon>Ecdysozoa</taxon>
        <taxon>Arthropoda</taxon>
        <taxon>Hexapoda</taxon>
        <taxon>Insecta</taxon>
        <taxon>Pterygota</taxon>
        <taxon>Neoptera</taxon>
        <taxon>Endopterygota</taxon>
        <taxon>Hymenoptera</taxon>
        <taxon>Apocrita</taxon>
        <taxon>Aculeata</taxon>
        <taxon>Vespoidea</taxon>
        <taxon>Vespidae</taxon>
        <taxon>Vespinae</taxon>
        <taxon>Vespula</taxon>
    </lineage>
</organism>
<reference evidence="1" key="1">
    <citation type="journal article" date="2020" name="G3 (Bethesda)">
        <title>High-Quality Assemblies for Three Invasive Social Wasps from the &lt;i&gt;Vespula&lt;/i&gt; Genus.</title>
        <authorList>
            <person name="Harrop T.W.R."/>
            <person name="Guhlin J."/>
            <person name="McLaughlin G.M."/>
            <person name="Permina E."/>
            <person name="Stockwell P."/>
            <person name="Gilligan J."/>
            <person name="Le Lec M.F."/>
            <person name="Gruber M.A.M."/>
            <person name="Quinn O."/>
            <person name="Lovegrove M."/>
            <person name="Duncan E.J."/>
            <person name="Remnant E.J."/>
            <person name="Van Eeckhoven J."/>
            <person name="Graham B."/>
            <person name="Knapp R.A."/>
            <person name="Langford K.W."/>
            <person name="Kronenberg Z."/>
            <person name="Press M.O."/>
            <person name="Eacker S.M."/>
            <person name="Wilson-Rankin E.E."/>
            <person name="Purcell J."/>
            <person name="Lester P.J."/>
            <person name="Dearden P.K."/>
        </authorList>
    </citation>
    <scope>NUCLEOTIDE SEQUENCE</scope>
    <source>
        <strain evidence="1">Marl-1</strain>
    </source>
</reference>
<protein>
    <submittedName>
        <fullName evidence="1">Uncharacterized protein</fullName>
    </submittedName>
</protein>
<accession>A0A834J445</accession>
<comment type="caution">
    <text evidence="1">The sequence shown here is derived from an EMBL/GenBank/DDBJ whole genome shotgun (WGS) entry which is preliminary data.</text>
</comment>
<dbReference type="Proteomes" id="UP000614350">
    <property type="component" value="Unassembled WGS sequence"/>
</dbReference>
<evidence type="ECO:0000313" key="2">
    <source>
        <dbReference type="Proteomes" id="UP000614350"/>
    </source>
</evidence>
<dbReference type="AlphaFoldDB" id="A0A834J445"/>
<keyword evidence="2" id="KW-1185">Reference proteome</keyword>
<gene>
    <name evidence="1" type="ORF">HZH66_014045</name>
</gene>
<proteinExistence type="predicted"/>
<evidence type="ECO:0000313" key="1">
    <source>
        <dbReference type="EMBL" id="KAF7381651.1"/>
    </source>
</evidence>